<name>A0A0B0IJY4_9BACI</name>
<dbReference type="RefSeq" id="WP_034625782.1">
    <property type="nucleotide sequence ID" value="NZ_JRJU01000002.1"/>
</dbReference>
<comment type="caution">
    <text evidence="5">The sequence shown here is derived from an EMBL/GenBank/DDBJ whole genome shotgun (WGS) entry which is preliminary data.</text>
</comment>
<keyword evidence="2" id="KW-0238">DNA-binding</keyword>
<accession>A0A0B0IJY4</accession>
<dbReference type="InterPro" id="IPR000843">
    <property type="entry name" value="HTH_LacI"/>
</dbReference>
<dbReference type="OrthoDB" id="43195at2"/>
<keyword evidence="3" id="KW-0804">Transcription</keyword>
<dbReference type="CDD" id="cd01544">
    <property type="entry name" value="PBP1_GalR"/>
    <property type="match status" value="1"/>
</dbReference>
<dbReference type="PANTHER" id="PTHR30146">
    <property type="entry name" value="LACI-RELATED TRANSCRIPTIONAL REPRESSOR"/>
    <property type="match status" value="1"/>
</dbReference>
<sequence length="337" mass="38218">MKTTLKDIAERVNVSISTISRVLNNVPTSIDEQTKQNIICVAKELGYRNTRIQSEKFSEKKIVTVISDMKNKYYDPYFTEIIFGIERELLENNQMINFTYDSSDLVNGFVNETIFDDENVGVICVGPMHPSVIEIIMARVQLIISVGTNPIYDIDYLTIDFEKGAMKAIEYLYRLGHKNIGFIGGSSPKTGVSFEDETRYRGFLKALKNHNLSLNPEWVYDGAFETAGGYEAMNKIFSQKKRPTALFTASDRMAYGAYKSILEHGWSIPDDISIVSFDDIEMSKFVHPELTTVHVYKEELGRTAVKLLLQRLDGAIPLPMTSYLPLDLIIRKSCKAI</sequence>
<organism evidence="5 6">
    <name type="scientific">Halalkalibacter okhensis</name>
    <dbReference type="NCBI Taxonomy" id="333138"/>
    <lineage>
        <taxon>Bacteria</taxon>
        <taxon>Bacillati</taxon>
        <taxon>Bacillota</taxon>
        <taxon>Bacilli</taxon>
        <taxon>Bacillales</taxon>
        <taxon>Bacillaceae</taxon>
        <taxon>Halalkalibacter</taxon>
    </lineage>
</organism>
<dbReference type="PROSITE" id="PS50932">
    <property type="entry name" value="HTH_LACI_2"/>
    <property type="match status" value="1"/>
</dbReference>
<evidence type="ECO:0000256" key="3">
    <source>
        <dbReference type="ARBA" id="ARBA00023163"/>
    </source>
</evidence>
<evidence type="ECO:0000259" key="4">
    <source>
        <dbReference type="PROSITE" id="PS50932"/>
    </source>
</evidence>
<dbReference type="Gene3D" id="1.10.260.40">
    <property type="entry name" value="lambda repressor-like DNA-binding domains"/>
    <property type="match status" value="1"/>
</dbReference>
<dbReference type="Proteomes" id="UP000030832">
    <property type="component" value="Unassembled WGS sequence"/>
</dbReference>
<dbReference type="Pfam" id="PF00356">
    <property type="entry name" value="LacI"/>
    <property type="match status" value="1"/>
</dbReference>
<dbReference type="InterPro" id="IPR028082">
    <property type="entry name" value="Peripla_BP_I"/>
</dbReference>
<dbReference type="CDD" id="cd01392">
    <property type="entry name" value="HTH_LacI"/>
    <property type="match status" value="1"/>
</dbReference>
<proteinExistence type="predicted"/>
<dbReference type="STRING" id="333138.LQ50_02775"/>
<dbReference type="Gene3D" id="3.40.50.2300">
    <property type="match status" value="2"/>
</dbReference>
<evidence type="ECO:0000256" key="1">
    <source>
        <dbReference type="ARBA" id="ARBA00023015"/>
    </source>
</evidence>
<keyword evidence="1" id="KW-0805">Transcription regulation</keyword>
<keyword evidence="6" id="KW-1185">Reference proteome</keyword>
<dbReference type="InterPro" id="IPR046335">
    <property type="entry name" value="LacI/GalR-like_sensor"/>
</dbReference>
<evidence type="ECO:0000313" key="5">
    <source>
        <dbReference type="EMBL" id="KHF41640.1"/>
    </source>
</evidence>
<dbReference type="InterPro" id="IPR010982">
    <property type="entry name" value="Lambda_DNA-bd_dom_sf"/>
</dbReference>
<dbReference type="GO" id="GO:0003700">
    <property type="term" value="F:DNA-binding transcription factor activity"/>
    <property type="evidence" value="ECO:0007669"/>
    <property type="project" value="TreeGrafter"/>
</dbReference>
<dbReference type="SMART" id="SM00354">
    <property type="entry name" value="HTH_LACI"/>
    <property type="match status" value="1"/>
</dbReference>
<dbReference type="PANTHER" id="PTHR30146:SF149">
    <property type="entry name" value="HTH-TYPE TRANSCRIPTIONAL REGULATOR EBGR"/>
    <property type="match status" value="1"/>
</dbReference>
<evidence type="ECO:0000313" key="6">
    <source>
        <dbReference type="Proteomes" id="UP000030832"/>
    </source>
</evidence>
<dbReference type="SUPFAM" id="SSF47413">
    <property type="entry name" value="lambda repressor-like DNA-binding domains"/>
    <property type="match status" value="1"/>
</dbReference>
<feature type="domain" description="HTH lacI-type" evidence="4">
    <location>
        <begin position="3"/>
        <end position="48"/>
    </location>
</feature>
<dbReference type="EMBL" id="JRJU01000002">
    <property type="protein sequence ID" value="KHF41640.1"/>
    <property type="molecule type" value="Genomic_DNA"/>
</dbReference>
<dbReference type="Pfam" id="PF13377">
    <property type="entry name" value="Peripla_BP_3"/>
    <property type="match status" value="1"/>
</dbReference>
<dbReference type="GO" id="GO:0000976">
    <property type="term" value="F:transcription cis-regulatory region binding"/>
    <property type="evidence" value="ECO:0007669"/>
    <property type="project" value="TreeGrafter"/>
</dbReference>
<reference evidence="5 6" key="1">
    <citation type="submission" date="2014-09" db="EMBL/GenBank/DDBJ databases">
        <title>Genome sequencing and annotation of Bacillus Okhensis strain Kh10-101T.</title>
        <authorList>
            <person name="Prakash J.S."/>
        </authorList>
    </citation>
    <scope>NUCLEOTIDE SEQUENCE [LARGE SCALE GENOMIC DNA]</scope>
    <source>
        <strain evidence="6">Kh10-101T</strain>
    </source>
</reference>
<protein>
    <recommendedName>
        <fullName evidence="4">HTH lacI-type domain-containing protein</fullName>
    </recommendedName>
</protein>
<dbReference type="SUPFAM" id="SSF53822">
    <property type="entry name" value="Periplasmic binding protein-like I"/>
    <property type="match status" value="1"/>
</dbReference>
<evidence type="ECO:0000256" key="2">
    <source>
        <dbReference type="ARBA" id="ARBA00023125"/>
    </source>
</evidence>
<dbReference type="AlphaFoldDB" id="A0A0B0IJY4"/>
<gene>
    <name evidence="5" type="ORF">LQ50_02775</name>
</gene>
<dbReference type="eggNOG" id="COG1609">
    <property type="taxonomic scope" value="Bacteria"/>
</dbReference>
<dbReference type="PROSITE" id="PS00356">
    <property type="entry name" value="HTH_LACI_1"/>
    <property type="match status" value="1"/>
</dbReference>